<evidence type="ECO:0000313" key="3">
    <source>
        <dbReference type="Proteomes" id="UP000190637"/>
    </source>
</evidence>
<keyword evidence="3" id="KW-1185">Reference proteome</keyword>
<dbReference type="Proteomes" id="UP000190637">
    <property type="component" value="Unassembled WGS sequence"/>
</dbReference>
<feature type="region of interest" description="Disordered" evidence="1">
    <location>
        <begin position="62"/>
        <end position="108"/>
    </location>
</feature>
<evidence type="ECO:0000313" key="2">
    <source>
        <dbReference type="EMBL" id="SKA37688.1"/>
    </source>
</evidence>
<accession>A0A1T4TBZ7</accession>
<proteinExistence type="predicted"/>
<organism evidence="2 3">
    <name type="scientific">Marinactinospora thermotolerans DSM 45154</name>
    <dbReference type="NCBI Taxonomy" id="1122192"/>
    <lineage>
        <taxon>Bacteria</taxon>
        <taxon>Bacillati</taxon>
        <taxon>Actinomycetota</taxon>
        <taxon>Actinomycetes</taxon>
        <taxon>Streptosporangiales</taxon>
        <taxon>Nocardiopsidaceae</taxon>
        <taxon>Marinactinospora</taxon>
    </lineage>
</organism>
<name>A0A1T4TBZ7_9ACTN</name>
<dbReference type="OrthoDB" id="9800233at2"/>
<evidence type="ECO:0000256" key="1">
    <source>
        <dbReference type="SAM" id="MobiDB-lite"/>
    </source>
</evidence>
<reference evidence="2 3" key="1">
    <citation type="submission" date="2017-02" db="EMBL/GenBank/DDBJ databases">
        <authorList>
            <person name="Peterson S.W."/>
        </authorList>
    </citation>
    <scope>NUCLEOTIDE SEQUENCE [LARGE SCALE GENOMIC DNA]</scope>
    <source>
        <strain evidence="2 3">DSM 45154</strain>
    </source>
</reference>
<gene>
    <name evidence="2" type="ORF">SAMN02745673_04753</name>
</gene>
<sequence>MRRPCLPGHAVARDLSRRSGVLVWHGETSRGYLALAGRELLIAATAEEMWMRLAARGLIPTREESSPRSMVLPGRDHLADADTTNTTWTQTRPVRPAGPVSWGRPASA</sequence>
<dbReference type="EMBL" id="FUWS01000017">
    <property type="protein sequence ID" value="SKA37688.1"/>
    <property type="molecule type" value="Genomic_DNA"/>
</dbReference>
<dbReference type="RefSeq" id="WP_078763962.1">
    <property type="nucleotide sequence ID" value="NZ_FUWS01000017.1"/>
</dbReference>
<dbReference type="AlphaFoldDB" id="A0A1T4TBZ7"/>
<protein>
    <submittedName>
        <fullName evidence="2">Uncharacterized protein</fullName>
    </submittedName>
</protein>